<evidence type="ECO:0000259" key="9">
    <source>
        <dbReference type="SMART" id="SM00905"/>
    </source>
</evidence>
<dbReference type="Pfam" id="PF02152">
    <property type="entry name" value="FolB"/>
    <property type="match status" value="1"/>
</dbReference>
<gene>
    <name evidence="10" type="primary">folB</name>
    <name evidence="10" type="ORF">LC603019_01168</name>
</gene>
<dbReference type="RefSeq" id="WP_097677601.1">
    <property type="nucleotide sequence ID" value="NZ_CP012390.1"/>
</dbReference>
<proteinExistence type="inferred from homology"/>
<dbReference type="SMART" id="SM00905">
    <property type="entry name" value="FolB"/>
    <property type="match status" value="1"/>
</dbReference>
<comment type="pathway">
    <text evidence="2 8">Cofactor biosynthesis; tetrahydrofolate biosynthesis; 2-amino-4-hydroxy-6-hydroxymethyl-7,8-dihydropteridine diphosphate from 7,8-dihydroneopterin triphosphate: step 3/4.</text>
</comment>
<comment type="function">
    <text evidence="8">Catalyzes the conversion of 7,8-dihydroneopterin to 6-hydroxymethyl-7,8-dihydropterin.</text>
</comment>
<evidence type="ECO:0000256" key="7">
    <source>
        <dbReference type="ARBA" id="ARBA00052077"/>
    </source>
</evidence>
<dbReference type="PANTHER" id="PTHR42844">
    <property type="entry name" value="DIHYDRONEOPTERIN ALDOLASE 1-RELATED"/>
    <property type="match status" value="1"/>
</dbReference>
<dbReference type="AlphaFoldDB" id="A0A5E3ZXV4"/>
<evidence type="ECO:0000256" key="6">
    <source>
        <dbReference type="ARBA" id="ARBA00032903"/>
    </source>
</evidence>
<dbReference type="EMBL" id="LR584267">
    <property type="protein sequence ID" value="VHO01124.1"/>
    <property type="molecule type" value="Genomic_DNA"/>
</dbReference>
<evidence type="ECO:0000256" key="8">
    <source>
        <dbReference type="RuleBase" id="RU362079"/>
    </source>
</evidence>
<dbReference type="NCBIfam" id="TIGR00525">
    <property type="entry name" value="folB"/>
    <property type="match status" value="1"/>
</dbReference>
<evidence type="ECO:0000256" key="2">
    <source>
        <dbReference type="ARBA" id="ARBA00005013"/>
    </source>
</evidence>
<dbReference type="OrthoDB" id="3212934at2"/>
<evidence type="ECO:0000313" key="10">
    <source>
        <dbReference type="EMBL" id="VHO01124.1"/>
    </source>
</evidence>
<sequence>MAEIGSSFAETAAVLDCITLTGLSAHGYHGVEAFEKEAGQLFSVDVSFWLNTRQAGATDDLTRTINYAEVAVAVHQEVTGPSRDLVETLAQQIAHRLLHDYPLMQQVEVCVHKPEAPISVPFQDVAVTIRRTRSDVAQECPRR</sequence>
<evidence type="ECO:0000256" key="1">
    <source>
        <dbReference type="ARBA" id="ARBA00001353"/>
    </source>
</evidence>
<dbReference type="GO" id="GO:0005737">
    <property type="term" value="C:cytoplasm"/>
    <property type="evidence" value="ECO:0007669"/>
    <property type="project" value="TreeGrafter"/>
</dbReference>
<keyword evidence="5 8" id="KW-0456">Lyase</keyword>
<feature type="domain" description="Dihydroneopterin aldolase/epimerase" evidence="9">
    <location>
        <begin position="18"/>
        <end position="131"/>
    </location>
</feature>
<dbReference type="CDD" id="cd00534">
    <property type="entry name" value="DHNA_DHNTPE"/>
    <property type="match status" value="1"/>
</dbReference>
<reference evidence="10 11" key="1">
    <citation type="submission" date="2019-04" db="EMBL/GenBank/DDBJ databases">
        <authorList>
            <person name="Seth-Smith MB H."/>
            <person name="Seth-Smith H."/>
        </authorList>
    </citation>
    <scope>NUCLEOTIDE SEQUENCE [LARGE SCALE GENOMIC DNA]</scope>
    <source>
        <strain evidence="10">USB-603019</strain>
    </source>
</reference>
<dbReference type="FunFam" id="3.30.1130.10:FF:000003">
    <property type="entry name" value="7,8-dihydroneopterin aldolase"/>
    <property type="match status" value="1"/>
</dbReference>
<dbReference type="GO" id="GO:0046654">
    <property type="term" value="P:tetrahydrofolate biosynthetic process"/>
    <property type="evidence" value="ECO:0007669"/>
    <property type="project" value="UniProtKB-UniRule"/>
</dbReference>
<dbReference type="GO" id="GO:0046656">
    <property type="term" value="P:folic acid biosynthetic process"/>
    <property type="evidence" value="ECO:0007669"/>
    <property type="project" value="UniProtKB-UniRule"/>
</dbReference>
<comment type="catalytic activity">
    <reaction evidence="7">
        <text>7,8-dihydroneopterin + O2 = 7,8-dihydroxanthopterin + glycolaldehyde + formate + H(+)</text>
        <dbReference type="Rhea" id="RHEA:45332"/>
        <dbReference type="ChEBI" id="CHEBI:15378"/>
        <dbReference type="ChEBI" id="CHEBI:15379"/>
        <dbReference type="ChEBI" id="CHEBI:15740"/>
        <dbReference type="ChEBI" id="CHEBI:17001"/>
        <dbReference type="ChEBI" id="CHEBI:17071"/>
        <dbReference type="ChEBI" id="CHEBI:85130"/>
        <dbReference type="EC" id="1.13.11.81"/>
    </reaction>
</comment>
<dbReference type="EC" id="4.1.2.25" evidence="8"/>
<dbReference type="SUPFAM" id="SSF55620">
    <property type="entry name" value="Tetrahydrobiopterin biosynthesis enzymes-like"/>
    <property type="match status" value="1"/>
</dbReference>
<dbReference type="Proteomes" id="UP000324288">
    <property type="component" value="Chromosome"/>
</dbReference>
<dbReference type="UniPathway" id="UPA00077">
    <property type="reaction ID" value="UER00154"/>
</dbReference>
<dbReference type="NCBIfam" id="TIGR00526">
    <property type="entry name" value="folB_dom"/>
    <property type="match status" value="1"/>
</dbReference>
<evidence type="ECO:0000313" key="11">
    <source>
        <dbReference type="Proteomes" id="UP000324288"/>
    </source>
</evidence>
<dbReference type="Gene3D" id="3.30.1130.10">
    <property type="match status" value="1"/>
</dbReference>
<dbReference type="PANTHER" id="PTHR42844:SF1">
    <property type="entry name" value="DIHYDRONEOPTERIN ALDOLASE 1-RELATED"/>
    <property type="match status" value="1"/>
</dbReference>
<keyword evidence="4 8" id="KW-0289">Folate biosynthesis</keyword>
<dbReference type="InterPro" id="IPR006157">
    <property type="entry name" value="FolB_dom"/>
</dbReference>
<comment type="similarity">
    <text evidence="3 8">Belongs to the DHNA family.</text>
</comment>
<dbReference type="GO" id="GO:0004150">
    <property type="term" value="F:dihydroneopterin aldolase activity"/>
    <property type="evidence" value="ECO:0007669"/>
    <property type="project" value="UniProtKB-UniRule"/>
</dbReference>
<evidence type="ECO:0000256" key="4">
    <source>
        <dbReference type="ARBA" id="ARBA00022909"/>
    </source>
</evidence>
<organism evidence="10 11">
    <name type="scientific">Lawsonella clevelandensis</name>
    <dbReference type="NCBI Taxonomy" id="1528099"/>
    <lineage>
        <taxon>Bacteria</taxon>
        <taxon>Bacillati</taxon>
        <taxon>Actinomycetota</taxon>
        <taxon>Actinomycetes</taxon>
        <taxon>Mycobacteriales</taxon>
        <taxon>Lawsonellaceae</taxon>
        <taxon>Lawsonella</taxon>
    </lineage>
</organism>
<evidence type="ECO:0000256" key="3">
    <source>
        <dbReference type="ARBA" id="ARBA00005708"/>
    </source>
</evidence>
<evidence type="ECO:0000256" key="5">
    <source>
        <dbReference type="ARBA" id="ARBA00023239"/>
    </source>
</evidence>
<dbReference type="InterPro" id="IPR006156">
    <property type="entry name" value="Dihydroneopterin_aldolase"/>
</dbReference>
<comment type="catalytic activity">
    <reaction evidence="1 8">
        <text>7,8-dihydroneopterin = 6-hydroxymethyl-7,8-dihydropterin + glycolaldehyde</text>
        <dbReference type="Rhea" id="RHEA:10540"/>
        <dbReference type="ChEBI" id="CHEBI:17001"/>
        <dbReference type="ChEBI" id="CHEBI:17071"/>
        <dbReference type="ChEBI" id="CHEBI:44841"/>
        <dbReference type="EC" id="4.1.2.25"/>
    </reaction>
</comment>
<accession>A0A5E3ZXV4</accession>
<dbReference type="InterPro" id="IPR043133">
    <property type="entry name" value="GTP-CH-I_C/QueF"/>
</dbReference>
<protein>
    <recommendedName>
        <fullName evidence="6 8">7,8-dihydroneopterin aldolase</fullName>
        <ecNumber evidence="8">4.1.2.25</ecNumber>
    </recommendedName>
</protein>
<name>A0A5E3ZXV4_9ACTN</name>
<keyword evidence="11" id="KW-1185">Reference proteome</keyword>